<dbReference type="PANTHER" id="PTHR14552">
    <property type="match status" value="1"/>
</dbReference>
<dbReference type="PANTHER" id="PTHR14552:SF21">
    <property type="entry name" value="DCTP PYROPHOSPHATASE 1"/>
    <property type="match status" value="1"/>
</dbReference>
<feature type="region of interest" description="Disordered" evidence="1">
    <location>
        <begin position="317"/>
        <end position="373"/>
    </location>
</feature>
<evidence type="ECO:0000313" key="3">
    <source>
        <dbReference type="Proteomes" id="UP000708148"/>
    </source>
</evidence>
<name>A0A8S1J0S9_9CHLO</name>
<reference evidence="2" key="1">
    <citation type="submission" date="2020-12" db="EMBL/GenBank/DDBJ databases">
        <authorList>
            <person name="Iha C."/>
        </authorList>
    </citation>
    <scope>NUCLEOTIDE SEQUENCE</scope>
</reference>
<dbReference type="SUPFAM" id="SSF46689">
    <property type="entry name" value="Homeodomain-like"/>
    <property type="match status" value="1"/>
</dbReference>
<feature type="region of interest" description="Disordered" evidence="1">
    <location>
        <begin position="396"/>
        <end position="420"/>
    </location>
</feature>
<dbReference type="GO" id="GO:0009143">
    <property type="term" value="P:nucleoside triphosphate catabolic process"/>
    <property type="evidence" value="ECO:0007669"/>
    <property type="project" value="InterPro"/>
</dbReference>
<keyword evidence="3" id="KW-1185">Reference proteome</keyword>
<dbReference type="Proteomes" id="UP000708148">
    <property type="component" value="Unassembled WGS sequence"/>
</dbReference>
<feature type="region of interest" description="Disordered" evidence="1">
    <location>
        <begin position="47"/>
        <end position="74"/>
    </location>
</feature>
<dbReference type="InterPro" id="IPR025984">
    <property type="entry name" value="DCTPP"/>
</dbReference>
<dbReference type="GO" id="GO:0047429">
    <property type="term" value="F:nucleoside triphosphate diphosphatase activity"/>
    <property type="evidence" value="ECO:0007669"/>
    <property type="project" value="InterPro"/>
</dbReference>
<dbReference type="Gene3D" id="1.10.10.60">
    <property type="entry name" value="Homeodomain-like"/>
    <property type="match status" value="1"/>
</dbReference>
<organism evidence="2 3">
    <name type="scientific">Ostreobium quekettii</name>
    <dbReference type="NCBI Taxonomy" id="121088"/>
    <lineage>
        <taxon>Eukaryota</taxon>
        <taxon>Viridiplantae</taxon>
        <taxon>Chlorophyta</taxon>
        <taxon>core chlorophytes</taxon>
        <taxon>Ulvophyceae</taxon>
        <taxon>TCBD clade</taxon>
        <taxon>Bryopsidales</taxon>
        <taxon>Ostreobineae</taxon>
        <taxon>Ostreobiaceae</taxon>
        <taxon>Ostreobium</taxon>
    </lineage>
</organism>
<dbReference type="AlphaFoldDB" id="A0A8S1J0S9"/>
<dbReference type="SUPFAM" id="SSF101386">
    <property type="entry name" value="all-alpha NTP pyrophosphatases"/>
    <property type="match status" value="1"/>
</dbReference>
<accession>A0A8S1J0S9</accession>
<evidence type="ECO:0000256" key="1">
    <source>
        <dbReference type="SAM" id="MobiDB-lite"/>
    </source>
</evidence>
<proteinExistence type="predicted"/>
<dbReference type="InterPro" id="IPR009057">
    <property type="entry name" value="Homeodomain-like_sf"/>
</dbReference>
<gene>
    <name evidence="2" type="ORF">OSTQU699_LOCUS6133</name>
</gene>
<protein>
    <submittedName>
        <fullName evidence="2">Uncharacterized protein</fullName>
    </submittedName>
</protein>
<sequence length="420" mass="45288">MSSGEGQEMQVVQQQAGDPAAPGLVPAGAGGNYMAAFPQQPLYAWPTDAGVPPSAQASPLHSEERMPGAAEARPQDMVDASAGGFFMEEVSTAAGTPSAALPVPAAPLPAPVNGSVACVVPPAAVAQPEPSPGVVSAAPPAVSLDDLRLAMHHFATERDWDKFHSPRNLLLAMVRDVGQLAEIFQWRGEVGKGLPGFTPEEKNRVSEELADILLYAIRLADVSGIDLGHAAYNKLHINSQKYPPPEYARTFETAARHKNEDEVGRKRQRERFSEEQVAAMTQLAERAGWSITAITWEERVKFCDEYSITKERLSNFFNNRKPKDLKKGRNRTPGQTPPQPQHTPSMDVQDVQQQPLQQQQPQHSMGGVHGDVEDGPVVAQQLDQVKVDVVDGTAGVVHTQSPVNDAQAQVPPAMREPATA</sequence>
<dbReference type="CDD" id="cd11537">
    <property type="entry name" value="NTP-PPase_RS21-C6_like"/>
    <property type="match status" value="1"/>
</dbReference>
<feature type="compositionally biased region" description="Polar residues" evidence="1">
    <location>
        <begin position="398"/>
        <end position="407"/>
    </location>
</feature>
<feature type="compositionally biased region" description="Low complexity" evidence="1">
    <location>
        <begin position="342"/>
        <end position="362"/>
    </location>
</feature>
<evidence type="ECO:0000313" key="2">
    <source>
        <dbReference type="EMBL" id="CAD7700774.1"/>
    </source>
</evidence>
<dbReference type="Gene3D" id="1.10.287.1080">
    <property type="entry name" value="MazG-like"/>
    <property type="match status" value="1"/>
</dbReference>
<dbReference type="EMBL" id="CAJHUC010001339">
    <property type="protein sequence ID" value="CAD7700774.1"/>
    <property type="molecule type" value="Genomic_DNA"/>
</dbReference>
<dbReference type="OrthoDB" id="411123at2759"/>
<comment type="caution">
    <text evidence="2">The sequence shown here is derived from an EMBL/GenBank/DDBJ whole genome shotgun (WGS) entry which is preliminary data.</text>
</comment>
<feature type="region of interest" description="Disordered" evidence="1">
    <location>
        <begin position="1"/>
        <end position="24"/>
    </location>
</feature>